<proteinExistence type="predicted"/>
<dbReference type="EMBL" id="JBIAZU010000007">
    <property type="protein sequence ID" value="MFF5295258.1"/>
    <property type="molecule type" value="Genomic_DNA"/>
</dbReference>
<evidence type="ECO:0000313" key="4">
    <source>
        <dbReference type="Proteomes" id="UP001602245"/>
    </source>
</evidence>
<dbReference type="InterPro" id="IPR046923">
    <property type="entry name" value="CATRA-C"/>
</dbReference>
<organism evidence="3 4">
    <name type="scientific">Paractinoplanes globisporus</name>
    <dbReference type="NCBI Taxonomy" id="113565"/>
    <lineage>
        <taxon>Bacteria</taxon>
        <taxon>Bacillati</taxon>
        <taxon>Actinomycetota</taxon>
        <taxon>Actinomycetes</taxon>
        <taxon>Micromonosporales</taxon>
        <taxon>Micromonosporaceae</taxon>
        <taxon>Paractinoplanes</taxon>
    </lineage>
</organism>
<keyword evidence="4" id="KW-1185">Reference proteome</keyword>
<protein>
    <submittedName>
        <fullName evidence="3">CATRA conflict system CASPASE/TPR repeat-associated protein</fullName>
    </submittedName>
</protein>
<dbReference type="Pfam" id="PF20269">
    <property type="entry name" value="CATRA-N"/>
    <property type="match status" value="1"/>
</dbReference>
<dbReference type="InterPro" id="IPR046922">
    <property type="entry name" value="CATRA-N"/>
</dbReference>
<dbReference type="Proteomes" id="UP001602245">
    <property type="component" value="Unassembled WGS sequence"/>
</dbReference>
<dbReference type="RefSeq" id="WP_020511023.1">
    <property type="nucleotide sequence ID" value="NZ_JBIAZU010000007.1"/>
</dbReference>
<accession>A0ABW6WPP2</accession>
<gene>
    <name evidence="3" type="ORF">ACFY35_37975</name>
</gene>
<reference evidence="3 4" key="1">
    <citation type="submission" date="2024-10" db="EMBL/GenBank/DDBJ databases">
        <title>The Natural Products Discovery Center: Release of the First 8490 Sequenced Strains for Exploring Actinobacteria Biosynthetic Diversity.</title>
        <authorList>
            <person name="Kalkreuter E."/>
            <person name="Kautsar S.A."/>
            <person name="Yang D."/>
            <person name="Bader C.D."/>
            <person name="Teijaro C.N."/>
            <person name="Fluegel L."/>
            <person name="Davis C.M."/>
            <person name="Simpson J.R."/>
            <person name="Lauterbach L."/>
            <person name="Steele A.D."/>
            <person name="Gui C."/>
            <person name="Meng S."/>
            <person name="Li G."/>
            <person name="Viehrig K."/>
            <person name="Ye F."/>
            <person name="Su P."/>
            <person name="Kiefer A.F."/>
            <person name="Nichols A."/>
            <person name="Cepeda A.J."/>
            <person name="Yan W."/>
            <person name="Fan B."/>
            <person name="Jiang Y."/>
            <person name="Adhikari A."/>
            <person name="Zheng C.-J."/>
            <person name="Schuster L."/>
            <person name="Cowan T.M."/>
            <person name="Smanski M.J."/>
            <person name="Chevrette M.G."/>
            <person name="De Carvalho L.P.S."/>
            <person name="Shen B."/>
        </authorList>
    </citation>
    <scope>NUCLEOTIDE SEQUENCE [LARGE SCALE GENOMIC DNA]</scope>
    <source>
        <strain evidence="3 4">NPDC000087</strain>
    </source>
</reference>
<feature type="domain" description="CASPASE and TPR Repeat-Associated N-terminal" evidence="1">
    <location>
        <begin position="10"/>
        <end position="214"/>
    </location>
</feature>
<evidence type="ECO:0000259" key="2">
    <source>
        <dbReference type="Pfam" id="PF20270"/>
    </source>
</evidence>
<comment type="caution">
    <text evidence="3">The sequence shown here is derived from an EMBL/GenBank/DDBJ whole genome shotgun (WGS) entry which is preliminary data.</text>
</comment>
<sequence>MTVAGLVEPEFVAHLFAPLDGPNAAEALADIRRVWANCRDQLEMTQPIAEAGLPDDLPDDPASVNDGALAGLQDQAVRFQAIVRREHDVLNLSFAIAAPGAVPQSRPRLAASIPPGWFEFTRWWRDLGGEDAASLLGGATVYLAKTADASGVDLRAAVPAGPEDADKWWDSGITLEGFAAWEVTGFGTYASRRLILLAGLDEDVELSQFAWSDGGTSLPPLGRYLMHSAKIRYHARVRGDGQQLDRLRARAAGRLDEISGLLPDPGGPIQSSDLAPGLASDEIELAGAISALRLMRRSVDIARSNMRRSLPEPLQADQQLGDWLAEQLDDDVEHLEAVRERATRVHDVVTTTHRLPDPRPNAEPQVEYRVGFGIDVVSYSSRTTPAQREVQARVAAMAERVLADLGLASHETDRQPAGDGMMVVLPARVPAHVALPKLLNGWRTQVVADNTGHPEDVIRMRLSVGSGPFTVSAIGFSGQAIIEIGRLLDSAPLRRAMIDHPDTDLIALVADRLHKDVVVEGYPGLSADGFERVEVTVKSFSAPAWLWTGGRATARQTPAAKKPVGRDIFVIHGRDQRARADMFGLLRALDLHPLDWEEIVARTGKPAPYRDEVLAAGFAAGPGALVLLRPDEGSEVLMRTGRALALEPDRTILTEVGPVGPIPDLDGRETVRLDADSDDARTLFQHQVAQRLRILGYPVDTTGSDWLDPERFRGLT</sequence>
<feature type="domain" description="CASPASE and TPR Repeat-Associated C-terminal" evidence="2">
    <location>
        <begin position="219"/>
        <end position="342"/>
    </location>
</feature>
<evidence type="ECO:0000259" key="1">
    <source>
        <dbReference type="Pfam" id="PF20269"/>
    </source>
</evidence>
<name>A0ABW6WPP2_9ACTN</name>
<dbReference type="Pfam" id="PF20270">
    <property type="entry name" value="CATRA-C"/>
    <property type="match status" value="1"/>
</dbReference>
<evidence type="ECO:0000313" key="3">
    <source>
        <dbReference type="EMBL" id="MFF5295258.1"/>
    </source>
</evidence>
<dbReference type="NCBIfam" id="NF038357">
    <property type="entry name" value="BN6_48550_fam"/>
    <property type="match status" value="1"/>
</dbReference>